<dbReference type="HOGENOM" id="CLU_3252726_0_0_9"/>
<evidence type="ECO:0000256" key="1">
    <source>
        <dbReference type="SAM" id="Phobius"/>
    </source>
</evidence>
<dbReference type="RefSeq" id="WP_269448265.1">
    <property type="nucleotide sequence ID" value="NZ_CCSE01000001.1"/>
</dbReference>
<organism evidence="2 3">
    <name type="scientific">Jeotgalicoccus saudimassiliensis</name>
    <dbReference type="NCBI Taxonomy" id="1461582"/>
    <lineage>
        <taxon>Bacteria</taxon>
        <taxon>Bacillati</taxon>
        <taxon>Bacillota</taxon>
        <taxon>Bacilli</taxon>
        <taxon>Bacillales</taxon>
        <taxon>Staphylococcaceae</taxon>
        <taxon>Jeotgalicoccus</taxon>
    </lineage>
</organism>
<keyword evidence="1" id="KW-0812">Transmembrane</keyword>
<name>A0A078LX06_9STAP</name>
<sequence length="42" mass="4678">MNESLNMLVLNSTEAPGINWVMVIAGVLLLGLSLLMFFKLRK</sequence>
<dbReference type="AlphaFoldDB" id="A0A078LX06"/>
<keyword evidence="3" id="KW-1185">Reference proteome</keyword>
<feature type="transmembrane region" description="Helical" evidence="1">
    <location>
        <begin position="20"/>
        <end position="38"/>
    </location>
</feature>
<evidence type="ECO:0000313" key="2">
    <source>
        <dbReference type="EMBL" id="CDZ99693.1"/>
    </source>
</evidence>
<accession>A0A078LX06</accession>
<proteinExistence type="predicted"/>
<protein>
    <submittedName>
        <fullName evidence="2">Uncharacterized protein</fullName>
    </submittedName>
</protein>
<dbReference type="EMBL" id="CCSE01000001">
    <property type="protein sequence ID" value="CDZ99693.1"/>
    <property type="molecule type" value="Genomic_DNA"/>
</dbReference>
<dbReference type="STRING" id="1461582.BN1048_00606"/>
<dbReference type="Proteomes" id="UP000044136">
    <property type="component" value="Unassembled WGS sequence"/>
</dbReference>
<gene>
    <name evidence="2" type="ORF">BN1048_00606</name>
</gene>
<reference evidence="2 3" key="1">
    <citation type="submission" date="2014-07" db="EMBL/GenBank/DDBJ databases">
        <authorList>
            <person name="Urmite Genomes Urmite Genomes"/>
        </authorList>
    </citation>
    <scope>NUCLEOTIDE SEQUENCE [LARGE SCALE GENOMIC DNA]</scope>
    <source>
        <strain evidence="2 3">13MG44_air</strain>
    </source>
</reference>
<evidence type="ECO:0000313" key="3">
    <source>
        <dbReference type="Proteomes" id="UP000044136"/>
    </source>
</evidence>
<keyword evidence="1" id="KW-0472">Membrane</keyword>
<keyword evidence="1" id="KW-1133">Transmembrane helix</keyword>